<reference evidence="2 3" key="1">
    <citation type="journal article" date="2016" name="Nat. Commun.">
        <title>Thousands of microbial genomes shed light on interconnected biogeochemical processes in an aquifer system.</title>
        <authorList>
            <person name="Anantharaman K."/>
            <person name="Brown C.T."/>
            <person name="Hug L.A."/>
            <person name="Sharon I."/>
            <person name="Castelle C.J."/>
            <person name="Probst A.J."/>
            <person name="Thomas B.C."/>
            <person name="Singh A."/>
            <person name="Wilkins M.J."/>
            <person name="Karaoz U."/>
            <person name="Brodie E.L."/>
            <person name="Williams K.H."/>
            <person name="Hubbard S.S."/>
            <person name="Banfield J.F."/>
        </authorList>
    </citation>
    <scope>NUCLEOTIDE SEQUENCE [LARGE SCALE GENOMIC DNA]</scope>
</reference>
<evidence type="ECO:0000313" key="3">
    <source>
        <dbReference type="Proteomes" id="UP000176431"/>
    </source>
</evidence>
<dbReference type="Pfam" id="PF07963">
    <property type="entry name" value="N_methyl"/>
    <property type="match status" value="1"/>
</dbReference>
<dbReference type="InterPro" id="IPR045584">
    <property type="entry name" value="Pilin-like"/>
</dbReference>
<keyword evidence="1" id="KW-1133">Transmembrane helix</keyword>
<name>A0A1F5B2G0_9BACT</name>
<dbReference type="InterPro" id="IPR012902">
    <property type="entry name" value="N_methyl_site"/>
</dbReference>
<dbReference type="Gene3D" id="3.30.700.10">
    <property type="entry name" value="Glycoprotein, Type 4 Pilin"/>
    <property type="match status" value="1"/>
</dbReference>
<organism evidence="2 3">
    <name type="scientific">Candidatus Azambacteria bacterium RIFCSPHIGHO2_01_FULL_40_24</name>
    <dbReference type="NCBI Taxonomy" id="1797301"/>
    <lineage>
        <taxon>Bacteria</taxon>
        <taxon>Candidatus Azamiibacteriota</taxon>
    </lineage>
</organism>
<proteinExistence type="predicted"/>
<dbReference type="NCBIfam" id="TIGR02532">
    <property type="entry name" value="IV_pilin_GFxxxE"/>
    <property type="match status" value="1"/>
</dbReference>
<accession>A0A1F5B2G0</accession>
<keyword evidence="1" id="KW-0812">Transmembrane</keyword>
<gene>
    <name evidence="2" type="ORF">A2819_00975</name>
</gene>
<feature type="transmembrane region" description="Helical" evidence="1">
    <location>
        <begin position="20"/>
        <end position="42"/>
    </location>
</feature>
<evidence type="ECO:0000256" key="1">
    <source>
        <dbReference type="SAM" id="Phobius"/>
    </source>
</evidence>
<comment type="caution">
    <text evidence="2">The sequence shown here is derived from an EMBL/GenBank/DDBJ whole genome shotgun (WGS) entry which is preliminary data.</text>
</comment>
<evidence type="ECO:0000313" key="2">
    <source>
        <dbReference type="EMBL" id="OGD24801.1"/>
    </source>
</evidence>
<dbReference type="Proteomes" id="UP000176431">
    <property type="component" value="Unassembled WGS sequence"/>
</dbReference>
<sequence>MNEFGSLKIFHAFRQSGFTIIELLVVIAIMGTITGIVLFNIGTERQNSSLLRSAQKLSLDLRRTQNYALSSKVFKTSGVPCGWGIHFNGNGSTNYIIFADLAVSVNCSDRDFLRASGGSEDFENINLDAGIIISSLSGGLSDIVFTPPDPIVTFIPNQTSVNITLINKNSTTRAITVNKTGFISSP</sequence>
<evidence type="ECO:0008006" key="4">
    <source>
        <dbReference type="Google" id="ProtNLM"/>
    </source>
</evidence>
<protein>
    <recommendedName>
        <fullName evidence="4">General secretion pathway GspH domain-containing protein</fullName>
    </recommendedName>
</protein>
<dbReference type="SUPFAM" id="SSF54523">
    <property type="entry name" value="Pili subunits"/>
    <property type="match status" value="1"/>
</dbReference>
<dbReference type="EMBL" id="MEYK01000032">
    <property type="protein sequence ID" value="OGD24801.1"/>
    <property type="molecule type" value="Genomic_DNA"/>
</dbReference>
<dbReference type="AlphaFoldDB" id="A0A1F5B2G0"/>
<keyword evidence="1" id="KW-0472">Membrane</keyword>